<sequence length="69" mass="7588">MIPRGIAREGTWLLDVNPDEMRALEERAGKRANRQPGQAVVLAGDATVHDLLTLESGKPEYKKLACCIN</sequence>
<keyword evidence="2" id="KW-1185">Reference proteome</keyword>
<dbReference type="EMBL" id="BNJK01000001">
    <property type="protein sequence ID" value="GHO90281.1"/>
    <property type="molecule type" value="Genomic_DNA"/>
</dbReference>
<comment type="caution">
    <text evidence="1">The sequence shown here is derived from an EMBL/GenBank/DDBJ whole genome shotgun (WGS) entry which is preliminary data.</text>
</comment>
<reference evidence="1" key="1">
    <citation type="submission" date="2020-10" db="EMBL/GenBank/DDBJ databases">
        <title>Taxonomic study of unclassified bacteria belonging to the class Ktedonobacteria.</title>
        <authorList>
            <person name="Yabe S."/>
            <person name="Wang C.M."/>
            <person name="Zheng Y."/>
            <person name="Sakai Y."/>
            <person name="Cavaletti L."/>
            <person name="Monciardini P."/>
            <person name="Donadio S."/>
        </authorList>
    </citation>
    <scope>NUCLEOTIDE SEQUENCE</scope>
    <source>
        <strain evidence="1">ID150040</strain>
    </source>
</reference>
<evidence type="ECO:0000313" key="1">
    <source>
        <dbReference type="EMBL" id="GHO90281.1"/>
    </source>
</evidence>
<protein>
    <submittedName>
        <fullName evidence="1">Uncharacterized protein</fullName>
    </submittedName>
</protein>
<dbReference type="AlphaFoldDB" id="A0A8J3I9A5"/>
<organism evidence="1 2">
    <name type="scientific">Reticulibacter mediterranei</name>
    <dbReference type="NCBI Taxonomy" id="2778369"/>
    <lineage>
        <taxon>Bacteria</taxon>
        <taxon>Bacillati</taxon>
        <taxon>Chloroflexota</taxon>
        <taxon>Ktedonobacteria</taxon>
        <taxon>Ktedonobacterales</taxon>
        <taxon>Reticulibacteraceae</taxon>
        <taxon>Reticulibacter</taxon>
    </lineage>
</organism>
<accession>A0A8J3I9A5</accession>
<name>A0A8J3I9A5_9CHLR</name>
<dbReference type="Proteomes" id="UP000597444">
    <property type="component" value="Unassembled WGS sequence"/>
</dbReference>
<evidence type="ECO:0000313" key="2">
    <source>
        <dbReference type="Proteomes" id="UP000597444"/>
    </source>
</evidence>
<proteinExistence type="predicted"/>
<gene>
    <name evidence="1" type="ORF">KSF_003290</name>
</gene>